<comment type="caution">
    <text evidence="8">The sequence shown here is derived from an EMBL/GenBank/DDBJ whole genome shotgun (WGS) entry which is preliminary data.</text>
</comment>
<evidence type="ECO:0000256" key="1">
    <source>
        <dbReference type="ARBA" id="ARBA00004429"/>
    </source>
</evidence>
<feature type="transmembrane region" description="Helical" evidence="7">
    <location>
        <begin position="335"/>
        <end position="355"/>
    </location>
</feature>
<keyword evidence="3" id="KW-1003">Cell membrane</keyword>
<dbReference type="PANTHER" id="PTHR43549">
    <property type="entry name" value="MULTIDRUG RESISTANCE PROTEIN YPNP-RELATED"/>
    <property type="match status" value="1"/>
</dbReference>
<evidence type="ECO:0000313" key="8">
    <source>
        <dbReference type="EMBL" id="GBR44535.1"/>
    </source>
</evidence>
<keyword evidence="5 7" id="KW-1133">Transmembrane helix</keyword>
<organism evidence="8 9">
    <name type="scientific">Neokomagataea tanensis NBRC 106556</name>
    <dbReference type="NCBI Taxonomy" id="1223519"/>
    <lineage>
        <taxon>Bacteria</taxon>
        <taxon>Pseudomonadati</taxon>
        <taxon>Pseudomonadota</taxon>
        <taxon>Alphaproteobacteria</taxon>
        <taxon>Acetobacterales</taxon>
        <taxon>Acetobacteraceae</taxon>
        <taxon>Neokomagataea</taxon>
    </lineage>
</organism>
<evidence type="ECO:0000256" key="3">
    <source>
        <dbReference type="ARBA" id="ARBA00022475"/>
    </source>
</evidence>
<feature type="transmembrane region" description="Helical" evidence="7">
    <location>
        <begin position="78"/>
        <end position="100"/>
    </location>
</feature>
<feature type="transmembrane region" description="Helical" evidence="7">
    <location>
        <begin position="427"/>
        <end position="452"/>
    </location>
</feature>
<dbReference type="Proteomes" id="UP001062443">
    <property type="component" value="Unassembled WGS sequence"/>
</dbReference>
<accession>A0ABQ0QH25</accession>
<dbReference type="InterPro" id="IPR048279">
    <property type="entry name" value="MdtK-like"/>
</dbReference>
<sequence length="464" mass="48940">MAPAPDITAAPRIPDNSPVRPARFVHGNIMRHVITMAGTGAIGLMAVFAVDLLNFFYISKLHNPALTGAIAFSTSISYLQVSVSIGLTIGLGACIGRLIGARQHDEARRIGSAFLAVMVGMAIILGVITAVFAPEFLRVLGAKDVALNQATLFLRLTAPALPLVCLGMALSALLRAVGDARRSMRMTLTGAAVSACLDPIMIFGFHLGLEGAAISTILSRAAITASGFINLRGHNMLEWPNLKAIRPAIQKVGSIALPAIATNLATPAGSLFVTHAMARFGLDAVSGQATIERIVPVAFALVFALTGSVGPIMAQNLGAQKFDRVKETLISALKLTALCVISTWALLALGHNLILDIFTVHGIGIEIVRWFCCWLVLSYMFVGLLFVANTAFNNLGHPLYSTGFNWGRATLGTIPLVWVGAHYFGPLGIICGQALGAIIFGTSAILTAFHVIRKLGQTSQSEAP</sequence>
<dbReference type="InterPro" id="IPR052031">
    <property type="entry name" value="Membrane_Transporter-Flippase"/>
</dbReference>
<dbReference type="InterPro" id="IPR002528">
    <property type="entry name" value="MATE_fam"/>
</dbReference>
<comment type="subcellular location">
    <subcellularLocation>
        <location evidence="1">Cell inner membrane</location>
        <topology evidence="1">Multi-pass membrane protein</topology>
    </subcellularLocation>
</comment>
<feature type="transmembrane region" description="Helical" evidence="7">
    <location>
        <begin position="112"/>
        <end position="132"/>
    </location>
</feature>
<feature type="transmembrane region" description="Helical" evidence="7">
    <location>
        <begin position="186"/>
        <end position="206"/>
    </location>
</feature>
<dbReference type="EMBL" id="BAQB01000004">
    <property type="protein sequence ID" value="GBR44535.1"/>
    <property type="molecule type" value="Genomic_DNA"/>
</dbReference>
<feature type="transmembrane region" description="Helical" evidence="7">
    <location>
        <begin position="252"/>
        <end position="274"/>
    </location>
</feature>
<keyword evidence="6 7" id="KW-0472">Membrane</keyword>
<feature type="transmembrane region" description="Helical" evidence="7">
    <location>
        <begin position="33"/>
        <end position="58"/>
    </location>
</feature>
<feature type="transmembrane region" description="Helical" evidence="7">
    <location>
        <begin position="152"/>
        <end position="174"/>
    </location>
</feature>
<dbReference type="PANTHER" id="PTHR43549:SF3">
    <property type="entry name" value="MULTIDRUG RESISTANCE PROTEIN YPNP-RELATED"/>
    <property type="match status" value="1"/>
</dbReference>
<dbReference type="PIRSF" id="PIRSF006603">
    <property type="entry name" value="DinF"/>
    <property type="match status" value="1"/>
</dbReference>
<evidence type="ECO:0000313" key="9">
    <source>
        <dbReference type="Proteomes" id="UP001062443"/>
    </source>
</evidence>
<feature type="transmembrane region" description="Helical" evidence="7">
    <location>
        <begin position="294"/>
        <end position="314"/>
    </location>
</feature>
<dbReference type="Pfam" id="PF01554">
    <property type="entry name" value="MatE"/>
    <property type="match status" value="2"/>
</dbReference>
<evidence type="ECO:0000256" key="6">
    <source>
        <dbReference type="ARBA" id="ARBA00023136"/>
    </source>
</evidence>
<keyword evidence="4 7" id="KW-0812">Transmembrane</keyword>
<evidence type="ECO:0000256" key="7">
    <source>
        <dbReference type="SAM" id="Phobius"/>
    </source>
</evidence>
<feature type="transmembrane region" description="Helical" evidence="7">
    <location>
        <begin position="367"/>
        <end position="387"/>
    </location>
</feature>
<evidence type="ECO:0000256" key="2">
    <source>
        <dbReference type="ARBA" id="ARBA00022448"/>
    </source>
</evidence>
<reference evidence="8" key="1">
    <citation type="submission" date="2013-04" db="EMBL/GenBank/DDBJ databases">
        <title>The genome sequencing project of 58 acetic acid bacteria.</title>
        <authorList>
            <person name="Okamoto-Kainuma A."/>
            <person name="Ishikawa M."/>
            <person name="Umino S."/>
            <person name="Koizumi Y."/>
            <person name="Shiwa Y."/>
            <person name="Yoshikawa H."/>
            <person name="Matsutani M."/>
            <person name="Matsushita K."/>
        </authorList>
    </citation>
    <scope>NUCLEOTIDE SEQUENCE</scope>
    <source>
        <strain evidence="8">NBRC 106556</strain>
    </source>
</reference>
<gene>
    <name evidence="8" type="ORF">AA106556_0458</name>
</gene>
<evidence type="ECO:0000256" key="5">
    <source>
        <dbReference type="ARBA" id="ARBA00022989"/>
    </source>
</evidence>
<name>A0ABQ0QH25_9PROT</name>
<keyword evidence="2" id="KW-0813">Transport</keyword>
<protein>
    <submittedName>
        <fullName evidence="8">Na+ driven multidrug/antimicrobial extrusion protein MatE</fullName>
    </submittedName>
</protein>
<proteinExistence type="predicted"/>
<keyword evidence="9" id="KW-1185">Reference proteome</keyword>
<evidence type="ECO:0000256" key="4">
    <source>
        <dbReference type="ARBA" id="ARBA00022692"/>
    </source>
</evidence>